<gene>
    <name evidence="1" type="ORF">VNO77_18056</name>
</gene>
<comment type="caution">
    <text evidence="1">The sequence shown here is derived from an EMBL/GenBank/DDBJ whole genome shotgun (WGS) entry which is preliminary data.</text>
</comment>
<reference evidence="1 2" key="1">
    <citation type="submission" date="2024-01" db="EMBL/GenBank/DDBJ databases">
        <title>The genomes of 5 underutilized Papilionoideae crops provide insights into root nodulation and disease resistanc.</title>
        <authorList>
            <person name="Jiang F."/>
        </authorList>
    </citation>
    <scope>NUCLEOTIDE SEQUENCE [LARGE SCALE GENOMIC DNA]</scope>
    <source>
        <strain evidence="1">LVBAO_FW01</strain>
        <tissue evidence="1">Leaves</tissue>
    </source>
</reference>
<protein>
    <submittedName>
        <fullName evidence="1">Uncharacterized protein</fullName>
    </submittedName>
</protein>
<dbReference type="EMBL" id="JAYMYQ010000004">
    <property type="protein sequence ID" value="KAK7337480.1"/>
    <property type="molecule type" value="Genomic_DNA"/>
</dbReference>
<evidence type="ECO:0000313" key="2">
    <source>
        <dbReference type="Proteomes" id="UP001367508"/>
    </source>
</evidence>
<sequence>MFLCVNGTVIKIKNQLTTEIVGILESRDSGAGRDCGGKIAEQKEIAASFLTNIAWTTFGLGVAVVILNSTLYTVDGYQCAILFDNFRVILDEAVGEGTHFLIS</sequence>
<dbReference type="AlphaFoldDB" id="A0AAN9LK20"/>
<proteinExistence type="predicted"/>
<evidence type="ECO:0000313" key="1">
    <source>
        <dbReference type="EMBL" id="KAK7337480.1"/>
    </source>
</evidence>
<name>A0AAN9LK20_CANGL</name>
<accession>A0AAN9LK20</accession>
<keyword evidence="2" id="KW-1185">Reference proteome</keyword>
<organism evidence="1 2">
    <name type="scientific">Canavalia gladiata</name>
    <name type="common">Sword bean</name>
    <name type="synonym">Dolichos gladiatus</name>
    <dbReference type="NCBI Taxonomy" id="3824"/>
    <lineage>
        <taxon>Eukaryota</taxon>
        <taxon>Viridiplantae</taxon>
        <taxon>Streptophyta</taxon>
        <taxon>Embryophyta</taxon>
        <taxon>Tracheophyta</taxon>
        <taxon>Spermatophyta</taxon>
        <taxon>Magnoliopsida</taxon>
        <taxon>eudicotyledons</taxon>
        <taxon>Gunneridae</taxon>
        <taxon>Pentapetalae</taxon>
        <taxon>rosids</taxon>
        <taxon>fabids</taxon>
        <taxon>Fabales</taxon>
        <taxon>Fabaceae</taxon>
        <taxon>Papilionoideae</taxon>
        <taxon>50 kb inversion clade</taxon>
        <taxon>NPAAA clade</taxon>
        <taxon>indigoferoid/millettioid clade</taxon>
        <taxon>Phaseoleae</taxon>
        <taxon>Canavalia</taxon>
    </lineage>
</organism>
<dbReference type="Proteomes" id="UP001367508">
    <property type="component" value="Unassembled WGS sequence"/>
</dbReference>